<keyword evidence="3" id="KW-1185">Reference proteome</keyword>
<accession>A0AAD7IS52</accession>
<dbReference type="AlphaFoldDB" id="A0AAD7IS52"/>
<dbReference type="EMBL" id="JARJLG010000089">
    <property type="protein sequence ID" value="KAJ7748510.1"/>
    <property type="molecule type" value="Genomic_DNA"/>
</dbReference>
<organism evidence="2 3">
    <name type="scientific">Mycena maculata</name>
    <dbReference type="NCBI Taxonomy" id="230809"/>
    <lineage>
        <taxon>Eukaryota</taxon>
        <taxon>Fungi</taxon>
        <taxon>Dikarya</taxon>
        <taxon>Basidiomycota</taxon>
        <taxon>Agaricomycotina</taxon>
        <taxon>Agaricomycetes</taxon>
        <taxon>Agaricomycetidae</taxon>
        <taxon>Agaricales</taxon>
        <taxon>Marasmiineae</taxon>
        <taxon>Mycenaceae</taxon>
        <taxon>Mycena</taxon>
    </lineage>
</organism>
<sequence length="170" mass="18653">MRLMHYLEGLSSGAGPSPRPTSNGRRAPESRLRASRKGRGGRDRASTTYLALSAIRSSKKKRNASELLFPPFPSSVLALYPPPQPSTPPHSSALALPSSYFSPPVSLAPRSPLLFELPSPPSCIPFHSSAPVKSNNRRTGWETRSRRQIPRWPPNLPLIASFALRLCTDF</sequence>
<name>A0AAD7IS52_9AGAR</name>
<reference evidence="2" key="1">
    <citation type="submission" date="2023-03" db="EMBL/GenBank/DDBJ databases">
        <title>Massive genome expansion in bonnet fungi (Mycena s.s.) driven by repeated elements and novel gene families across ecological guilds.</title>
        <authorList>
            <consortium name="Lawrence Berkeley National Laboratory"/>
            <person name="Harder C.B."/>
            <person name="Miyauchi S."/>
            <person name="Viragh M."/>
            <person name="Kuo A."/>
            <person name="Thoen E."/>
            <person name="Andreopoulos B."/>
            <person name="Lu D."/>
            <person name="Skrede I."/>
            <person name="Drula E."/>
            <person name="Henrissat B."/>
            <person name="Morin E."/>
            <person name="Kohler A."/>
            <person name="Barry K."/>
            <person name="LaButti K."/>
            <person name="Morin E."/>
            <person name="Salamov A."/>
            <person name="Lipzen A."/>
            <person name="Mereny Z."/>
            <person name="Hegedus B."/>
            <person name="Baldrian P."/>
            <person name="Stursova M."/>
            <person name="Weitz H."/>
            <person name="Taylor A."/>
            <person name="Grigoriev I.V."/>
            <person name="Nagy L.G."/>
            <person name="Martin F."/>
            <person name="Kauserud H."/>
        </authorList>
    </citation>
    <scope>NUCLEOTIDE SEQUENCE</scope>
    <source>
        <strain evidence="2">CBHHK188m</strain>
    </source>
</reference>
<evidence type="ECO:0000313" key="2">
    <source>
        <dbReference type="EMBL" id="KAJ7748510.1"/>
    </source>
</evidence>
<dbReference type="Proteomes" id="UP001215280">
    <property type="component" value="Unassembled WGS sequence"/>
</dbReference>
<protein>
    <submittedName>
        <fullName evidence="2">Uncharacterized protein</fullName>
    </submittedName>
</protein>
<evidence type="ECO:0000313" key="3">
    <source>
        <dbReference type="Proteomes" id="UP001215280"/>
    </source>
</evidence>
<comment type="caution">
    <text evidence="2">The sequence shown here is derived from an EMBL/GenBank/DDBJ whole genome shotgun (WGS) entry which is preliminary data.</text>
</comment>
<evidence type="ECO:0000256" key="1">
    <source>
        <dbReference type="SAM" id="MobiDB-lite"/>
    </source>
</evidence>
<feature type="region of interest" description="Disordered" evidence="1">
    <location>
        <begin position="1"/>
        <end position="49"/>
    </location>
</feature>
<gene>
    <name evidence="2" type="ORF">DFH07DRAFT_563618</name>
</gene>
<proteinExistence type="predicted"/>